<dbReference type="PANTHER" id="PTHR46300">
    <property type="entry name" value="P450, PUTATIVE (EUROFUNG)-RELATED-RELATED"/>
    <property type="match status" value="1"/>
</dbReference>
<evidence type="ECO:0008006" key="10">
    <source>
        <dbReference type="Google" id="ProtNLM"/>
    </source>
</evidence>
<dbReference type="Proteomes" id="UP000183567">
    <property type="component" value="Unassembled WGS sequence"/>
</dbReference>
<evidence type="ECO:0000313" key="9">
    <source>
        <dbReference type="Proteomes" id="UP000183567"/>
    </source>
</evidence>
<evidence type="ECO:0000256" key="2">
    <source>
        <dbReference type="ARBA" id="ARBA00010617"/>
    </source>
</evidence>
<evidence type="ECO:0000256" key="6">
    <source>
        <dbReference type="ARBA" id="ARBA00023004"/>
    </source>
</evidence>
<dbReference type="InterPro" id="IPR001128">
    <property type="entry name" value="Cyt_P450"/>
</dbReference>
<dbReference type="EMBL" id="LVVM01004103">
    <property type="protein sequence ID" value="OJA13559.1"/>
    <property type="molecule type" value="Genomic_DNA"/>
</dbReference>
<evidence type="ECO:0000313" key="8">
    <source>
        <dbReference type="EMBL" id="OJA13559.1"/>
    </source>
</evidence>
<dbReference type="GO" id="GO:0004497">
    <property type="term" value="F:monooxygenase activity"/>
    <property type="evidence" value="ECO:0007669"/>
    <property type="project" value="UniProtKB-KW"/>
</dbReference>
<proteinExistence type="inferred from homology"/>
<keyword evidence="4" id="KW-0479">Metal-binding</keyword>
<dbReference type="GO" id="GO:0020037">
    <property type="term" value="F:heme binding"/>
    <property type="evidence" value="ECO:0007669"/>
    <property type="project" value="InterPro"/>
</dbReference>
<dbReference type="SUPFAM" id="SSF48264">
    <property type="entry name" value="Cytochrome P450"/>
    <property type="match status" value="1"/>
</dbReference>
<sequence length="113" mass="12820">MVDIIPSLAKVPEWFPGAGFKRLAREWKQTVEEMVSAPHQFVKDQMAAGIAPRSFASNRDSLPYTEALAKEVHRWHAVGPTALAHRVMEDDIHDGYYIPKGTLIMANIWFMLN</sequence>
<dbReference type="GO" id="GO:0005506">
    <property type="term" value="F:iron ion binding"/>
    <property type="evidence" value="ECO:0007669"/>
    <property type="project" value="InterPro"/>
</dbReference>
<keyword evidence="3" id="KW-0349">Heme</keyword>
<gene>
    <name evidence="8" type="ORF">AZE42_13715</name>
</gene>
<evidence type="ECO:0000256" key="5">
    <source>
        <dbReference type="ARBA" id="ARBA00023002"/>
    </source>
</evidence>
<comment type="similarity">
    <text evidence="2">Belongs to the cytochrome P450 family.</text>
</comment>
<organism evidence="8 9">
    <name type="scientific">Rhizopogon vesiculosus</name>
    <dbReference type="NCBI Taxonomy" id="180088"/>
    <lineage>
        <taxon>Eukaryota</taxon>
        <taxon>Fungi</taxon>
        <taxon>Dikarya</taxon>
        <taxon>Basidiomycota</taxon>
        <taxon>Agaricomycotina</taxon>
        <taxon>Agaricomycetes</taxon>
        <taxon>Agaricomycetidae</taxon>
        <taxon>Boletales</taxon>
        <taxon>Suillineae</taxon>
        <taxon>Rhizopogonaceae</taxon>
        <taxon>Rhizopogon</taxon>
    </lineage>
</organism>
<evidence type="ECO:0000256" key="1">
    <source>
        <dbReference type="ARBA" id="ARBA00001971"/>
    </source>
</evidence>
<dbReference type="InterPro" id="IPR036396">
    <property type="entry name" value="Cyt_P450_sf"/>
</dbReference>
<keyword evidence="9" id="KW-1185">Reference proteome</keyword>
<accession>A0A1J8PYP0</accession>
<keyword evidence="6" id="KW-0408">Iron</keyword>
<dbReference type="Gene3D" id="1.10.630.10">
    <property type="entry name" value="Cytochrome P450"/>
    <property type="match status" value="1"/>
</dbReference>
<dbReference type="Pfam" id="PF00067">
    <property type="entry name" value="p450"/>
    <property type="match status" value="1"/>
</dbReference>
<comment type="cofactor">
    <cofactor evidence="1">
        <name>heme</name>
        <dbReference type="ChEBI" id="CHEBI:30413"/>
    </cofactor>
</comment>
<dbReference type="GO" id="GO:0016705">
    <property type="term" value="F:oxidoreductase activity, acting on paired donors, with incorporation or reduction of molecular oxygen"/>
    <property type="evidence" value="ECO:0007669"/>
    <property type="project" value="InterPro"/>
</dbReference>
<reference evidence="8 9" key="1">
    <citation type="submission" date="2016-03" db="EMBL/GenBank/DDBJ databases">
        <title>Comparative genomics of the ectomycorrhizal sister species Rhizopogon vinicolor and Rhizopogon vesiculosus (Basidiomycota: Boletales) reveals a divergence of the mating type B locus.</title>
        <authorList>
            <person name="Mujic A.B."/>
            <person name="Kuo A."/>
            <person name="Tritt A."/>
            <person name="Lipzen A."/>
            <person name="Chen C."/>
            <person name="Johnson J."/>
            <person name="Sharma A."/>
            <person name="Barry K."/>
            <person name="Grigoriev I.V."/>
            <person name="Spatafora J.W."/>
        </authorList>
    </citation>
    <scope>NUCLEOTIDE SEQUENCE [LARGE SCALE GENOMIC DNA]</scope>
    <source>
        <strain evidence="8 9">AM-OR11-056</strain>
    </source>
</reference>
<keyword evidence="5" id="KW-0560">Oxidoreductase</keyword>
<evidence type="ECO:0000256" key="3">
    <source>
        <dbReference type="ARBA" id="ARBA00022617"/>
    </source>
</evidence>
<dbReference type="AlphaFoldDB" id="A0A1J8PYP0"/>
<feature type="non-terminal residue" evidence="8">
    <location>
        <position position="113"/>
    </location>
</feature>
<protein>
    <recommendedName>
        <fullName evidence="10">Cytochrome P450</fullName>
    </recommendedName>
</protein>
<dbReference type="OrthoDB" id="2688800at2759"/>
<dbReference type="PANTHER" id="PTHR46300:SF7">
    <property type="entry name" value="P450, PUTATIVE (EUROFUNG)-RELATED"/>
    <property type="match status" value="1"/>
</dbReference>
<comment type="caution">
    <text evidence="8">The sequence shown here is derived from an EMBL/GenBank/DDBJ whole genome shotgun (WGS) entry which is preliminary data.</text>
</comment>
<evidence type="ECO:0000256" key="4">
    <source>
        <dbReference type="ARBA" id="ARBA00022723"/>
    </source>
</evidence>
<dbReference type="InterPro" id="IPR050364">
    <property type="entry name" value="Cytochrome_P450_fung"/>
</dbReference>
<evidence type="ECO:0000256" key="7">
    <source>
        <dbReference type="ARBA" id="ARBA00023033"/>
    </source>
</evidence>
<keyword evidence="7" id="KW-0503">Monooxygenase</keyword>
<dbReference type="STRING" id="180088.A0A1J8PYP0"/>
<name>A0A1J8PYP0_9AGAM</name>